<dbReference type="PANTHER" id="PTHR34978:SF3">
    <property type="entry name" value="SLR0241 PROTEIN"/>
    <property type="match status" value="1"/>
</dbReference>
<evidence type="ECO:0000313" key="4">
    <source>
        <dbReference type="EMBL" id="RDD80680.1"/>
    </source>
</evidence>
<keyword evidence="5" id="KW-1185">Reference proteome</keyword>
<feature type="transmembrane region" description="Helical" evidence="2">
    <location>
        <begin position="12"/>
        <end position="33"/>
    </location>
</feature>
<name>A0A369UM54_9GAMM</name>
<gene>
    <name evidence="4" type="ORF">DVJ77_15720</name>
</gene>
<comment type="caution">
    <text evidence="4">The sequence shown here is derived from an EMBL/GenBank/DDBJ whole genome shotgun (WGS) entry which is preliminary data.</text>
</comment>
<feature type="compositionally biased region" description="Pro residues" evidence="1">
    <location>
        <begin position="359"/>
        <end position="386"/>
    </location>
</feature>
<proteinExistence type="predicted"/>
<dbReference type="RefSeq" id="WP_114846463.1">
    <property type="nucleotide sequence ID" value="NZ_JBHSPE010000002.1"/>
</dbReference>
<reference evidence="4 5" key="1">
    <citation type="submission" date="2018-07" db="EMBL/GenBank/DDBJ databases">
        <title>Dyella tabacisoli L4-6T, whole genome shotgun sequence.</title>
        <authorList>
            <person name="Zhou X.-K."/>
            <person name="Li W.-J."/>
            <person name="Duan Y.-Q."/>
        </authorList>
    </citation>
    <scope>NUCLEOTIDE SEQUENCE [LARGE SCALE GENOMIC DNA]</scope>
    <source>
        <strain evidence="4 5">L4-6</strain>
    </source>
</reference>
<sequence>MNTLDTLADTLLIRLIWTSAQAALLIGALWLLGRWLPRLSPAIRSTLWWLVAAQLIVGLVVSTPLELPLLSPSADVATVITSTENHVSWMAEPTTLSPISATVQQAPIAPQPSHWRGLIVGLWMLGVLVQLPLATRQWRLARTVLRESVPLDDESLQASCKQQAQVLALRRCPRLRVSHAIASPQVMGLWRPTVLLPAGQALTAAESAMALTHELAHLQRGDLWLGWVPAIAQRLFFFHPLVAWAMREYALNREAACDAQVLQKQCAVPQDYGRLLLRLGVVQPMHSGLAGASPTFQNLKRRLMMLQQTVNDTKPRSGSWLLVALVALAGVLPYRVTAAHADPADTNAAGISVQNTDKYPPPAPPPPPPEPVAPLPPPPPPEPPSLPRDYAGNRFRGVTDINLHSNASRGFALFDGELTIISGTNLDLDSVKRLHRTGDPMVWFRRDGKAYVIHDATLVQRARDAYAPVNKLELEQSHLASEQSKLAAQESGLAMREGELARRQGEMQRRDAEIDSRQVTPATDAYVFQRKSELEALRNEQTKLNGAQQPLAKQQAELSKQQAELSKRQSAESDRAEKQMDKVLDEAIAKGVAQAANTQ</sequence>
<dbReference type="AlphaFoldDB" id="A0A369UM54"/>
<feature type="domain" description="Peptidase M56" evidence="3">
    <location>
        <begin position="17"/>
        <end position="306"/>
    </location>
</feature>
<keyword evidence="2" id="KW-0472">Membrane</keyword>
<dbReference type="OrthoDB" id="15218at2"/>
<evidence type="ECO:0000313" key="5">
    <source>
        <dbReference type="Proteomes" id="UP000253782"/>
    </source>
</evidence>
<dbReference type="InterPro" id="IPR052173">
    <property type="entry name" value="Beta-lactam_resp_regulator"/>
</dbReference>
<feature type="compositionally biased region" description="Basic and acidic residues" evidence="1">
    <location>
        <begin position="565"/>
        <end position="583"/>
    </location>
</feature>
<keyword evidence="2" id="KW-0812">Transmembrane</keyword>
<protein>
    <submittedName>
        <fullName evidence="4">Peptidase M56</fullName>
    </submittedName>
</protein>
<accession>A0A369UM54</accession>
<dbReference type="PANTHER" id="PTHR34978">
    <property type="entry name" value="POSSIBLE SENSOR-TRANSDUCER PROTEIN BLAR"/>
    <property type="match status" value="1"/>
</dbReference>
<feature type="transmembrane region" description="Helical" evidence="2">
    <location>
        <begin position="45"/>
        <end position="65"/>
    </location>
</feature>
<feature type="region of interest" description="Disordered" evidence="1">
    <location>
        <begin position="544"/>
        <end position="583"/>
    </location>
</feature>
<evidence type="ECO:0000256" key="1">
    <source>
        <dbReference type="SAM" id="MobiDB-lite"/>
    </source>
</evidence>
<dbReference type="CDD" id="cd07341">
    <property type="entry name" value="M56_BlaR1_MecR1_like"/>
    <property type="match status" value="1"/>
</dbReference>
<feature type="region of interest" description="Disordered" evidence="1">
    <location>
        <begin position="351"/>
        <end position="393"/>
    </location>
</feature>
<dbReference type="Pfam" id="PF05569">
    <property type="entry name" value="Peptidase_M56"/>
    <property type="match status" value="1"/>
</dbReference>
<organism evidence="4 5">
    <name type="scientific">Dyella tabacisoli</name>
    <dbReference type="NCBI Taxonomy" id="2282381"/>
    <lineage>
        <taxon>Bacteria</taxon>
        <taxon>Pseudomonadati</taxon>
        <taxon>Pseudomonadota</taxon>
        <taxon>Gammaproteobacteria</taxon>
        <taxon>Lysobacterales</taxon>
        <taxon>Rhodanobacteraceae</taxon>
        <taxon>Dyella</taxon>
    </lineage>
</organism>
<dbReference type="InterPro" id="IPR008756">
    <property type="entry name" value="Peptidase_M56"/>
</dbReference>
<feature type="compositionally biased region" description="Polar residues" evidence="1">
    <location>
        <begin position="544"/>
        <end position="564"/>
    </location>
</feature>
<evidence type="ECO:0000256" key="2">
    <source>
        <dbReference type="SAM" id="Phobius"/>
    </source>
</evidence>
<dbReference type="EMBL" id="QQAH01000015">
    <property type="protein sequence ID" value="RDD80680.1"/>
    <property type="molecule type" value="Genomic_DNA"/>
</dbReference>
<keyword evidence="2" id="KW-1133">Transmembrane helix</keyword>
<dbReference type="Proteomes" id="UP000253782">
    <property type="component" value="Unassembled WGS sequence"/>
</dbReference>
<evidence type="ECO:0000259" key="3">
    <source>
        <dbReference type="Pfam" id="PF05569"/>
    </source>
</evidence>